<keyword evidence="3" id="KW-1185">Reference proteome</keyword>
<dbReference type="Proteomes" id="UP000621447">
    <property type="component" value="Unassembled WGS sequence"/>
</dbReference>
<name>A0ABX2JI61_9SPHN</name>
<dbReference type="Pfam" id="PF13439">
    <property type="entry name" value="Glyco_transf_4"/>
    <property type="match status" value="1"/>
</dbReference>
<dbReference type="InterPro" id="IPR028098">
    <property type="entry name" value="Glyco_trans_4-like_N"/>
</dbReference>
<dbReference type="RefSeq" id="WP_174194696.1">
    <property type="nucleotide sequence ID" value="NZ_JABULH010000005.1"/>
</dbReference>
<comment type="caution">
    <text evidence="2">The sequence shown here is derived from an EMBL/GenBank/DDBJ whole genome shotgun (WGS) entry which is preliminary data.</text>
</comment>
<gene>
    <name evidence="2" type="ORF">HRV97_13035</name>
</gene>
<dbReference type="InterPro" id="IPR050194">
    <property type="entry name" value="Glycosyltransferase_grp1"/>
</dbReference>
<protein>
    <submittedName>
        <fullName evidence="2">Glycosyltransferase</fullName>
    </submittedName>
</protein>
<dbReference type="PANTHER" id="PTHR45947:SF3">
    <property type="entry name" value="SULFOQUINOVOSYL TRANSFERASE SQD2"/>
    <property type="match status" value="1"/>
</dbReference>
<evidence type="ECO:0000313" key="2">
    <source>
        <dbReference type="EMBL" id="NTS66083.1"/>
    </source>
</evidence>
<organism evidence="2 3">
    <name type="scientific">Sphingomonas hominis</name>
    <dbReference type="NCBI Taxonomy" id="2741495"/>
    <lineage>
        <taxon>Bacteria</taxon>
        <taxon>Pseudomonadati</taxon>
        <taxon>Pseudomonadota</taxon>
        <taxon>Alphaproteobacteria</taxon>
        <taxon>Sphingomonadales</taxon>
        <taxon>Sphingomonadaceae</taxon>
        <taxon>Sphingomonas</taxon>
    </lineage>
</organism>
<evidence type="ECO:0000259" key="1">
    <source>
        <dbReference type="Pfam" id="PF13439"/>
    </source>
</evidence>
<dbReference type="PANTHER" id="PTHR45947">
    <property type="entry name" value="SULFOQUINOVOSYL TRANSFERASE SQD2"/>
    <property type="match status" value="1"/>
</dbReference>
<proteinExistence type="predicted"/>
<accession>A0ABX2JI61</accession>
<dbReference type="Gene3D" id="3.40.50.2000">
    <property type="entry name" value="Glycogen Phosphorylase B"/>
    <property type="match status" value="2"/>
</dbReference>
<reference evidence="2 3" key="1">
    <citation type="submission" date="2020-06" db="EMBL/GenBank/DDBJ databases">
        <title>Sphingomonas hominis sp. nov., a member of the Sphingomonas, isolated from the hair of a 22-year-old girl.</title>
        <authorList>
            <person name="Zhang D.-F."/>
            <person name="Cui X.-W."/>
        </authorList>
    </citation>
    <scope>NUCLEOTIDE SEQUENCE [LARGE SCALE GENOMIC DNA]</scope>
    <source>
        <strain evidence="2 3">HHU CXW</strain>
    </source>
</reference>
<sequence length="396" mass="43515">MRIVEVNELYSPTGGGVRTYVDAKMAILAATGHELVVIAPGRRDQVIERASGGRVIFVKSPGIPFDRNYGLFRDAAPVHALLHQLEPDVVENCSPWRSAGIVADWSGPALKSWFLHNDNLDAYPKRWFGRVASPARIERAFDWYNRYLDRCFARYDAVIANGPVLFDRYRARGVRVDAAIPLGIERQRFSPDLRDEGLRASMLAECGLPPTAHLLLGIGRHHPEKMWPTVIDAVQCAGARLPVGMMMLGQGPDTAALERHIARSPHIRLYRPVYDRRQLATFMASADALIHGNATETFGLVASEALASGLPLIVPDAGGAHAIARPPFAEIYRRGDAHDAAAAIVRLFSRDPALLRRAARVAAVHVRSDEQHAADLVAFYAERIAAGHAGRTRRSA</sequence>
<dbReference type="SUPFAM" id="SSF53756">
    <property type="entry name" value="UDP-Glycosyltransferase/glycogen phosphorylase"/>
    <property type="match status" value="1"/>
</dbReference>
<dbReference type="EMBL" id="JABULH010000005">
    <property type="protein sequence ID" value="NTS66083.1"/>
    <property type="molecule type" value="Genomic_DNA"/>
</dbReference>
<feature type="domain" description="Glycosyltransferase subfamily 4-like N-terminal" evidence="1">
    <location>
        <begin position="15"/>
        <end position="184"/>
    </location>
</feature>
<evidence type="ECO:0000313" key="3">
    <source>
        <dbReference type="Proteomes" id="UP000621447"/>
    </source>
</evidence>
<dbReference type="Pfam" id="PF13692">
    <property type="entry name" value="Glyco_trans_1_4"/>
    <property type="match status" value="1"/>
</dbReference>